<evidence type="ECO:0000313" key="1">
    <source>
        <dbReference type="EMBL" id="MBB2931597.1"/>
    </source>
</evidence>
<proteinExistence type="predicted"/>
<dbReference type="Proteomes" id="UP000533533">
    <property type="component" value="Unassembled WGS sequence"/>
</dbReference>
<accession>A0ABR6FVX6</accession>
<reference evidence="1 2" key="1">
    <citation type="submission" date="2020-08" db="EMBL/GenBank/DDBJ databases">
        <title>Genomic Encyclopedia of Type Strains, Phase IV (KMG-V): Genome sequencing to study the core and pangenomes of soil and plant-associated prokaryotes.</title>
        <authorList>
            <person name="Whitman W."/>
        </authorList>
    </citation>
    <scope>NUCLEOTIDE SEQUENCE [LARGE SCALE GENOMIC DNA]</scope>
    <source>
        <strain evidence="1 2">SRMrh-85</strain>
    </source>
</reference>
<sequence length="34" mass="3557">MAGTEQTDNVAHAPKMQAVDVVPLKAHSSPLSII</sequence>
<gene>
    <name evidence="1" type="ORF">FHX59_006068</name>
</gene>
<evidence type="ECO:0000313" key="2">
    <source>
        <dbReference type="Proteomes" id="UP000533533"/>
    </source>
</evidence>
<name>A0ABR6FVX6_9BURK</name>
<keyword evidence="2" id="KW-1185">Reference proteome</keyword>
<dbReference type="EMBL" id="JACHVZ010000020">
    <property type="protein sequence ID" value="MBB2931597.1"/>
    <property type="molecule type" value="Genomic_DNA"/>
</dbReference>
<protein>
    <submittedName>
        <fullName evidence="1">Uncharacterized protein</fullName>
    </submittedName>
</protein>
<comment type="caution">
    <text evidence="1">The sequence shown here is derived from an EMBL/GenBank/DDBJ whole genome shotgun (WGS) entry which is preliminary data.</text>
</comment>
<organism evidence="1 2">
    <name type="scientific">Paraburkholderia silvatlantica</name>
    <dbReference type="NCBI Taxonomy" id="321895"/>
    <lineage>
        <taxon>Bacteria</taxon>
        <taxon>Pseudomonadati</taxon>
        <taxon>Pseudomonadota</taxon>
        <taxon>Betaproteobacteria</taxon>
        <taxon>Burkholderiales</taxon>
        <taxon>Burkholderiaceae</taxon>
        <taxon>Paraburkholderia</taxon>
    </lineage>
</organism>